<keyword evidence="2" id="KW-1185">Reference proteome</keyword>
<dbReference type="Ensembl" id="ENSMMUT00000109874.1">
    <property type="protein sequence ID" value="ENSMMUP00000075525.1"/>
    <property type="gene ID" value="ENSMMUG00000065345.1"/>
</dbReference>
<accession>A0A5F8ACC4</accession>
<reference evidence="1" key="4">
    <citation type="submission" date="2025-09" db="UniProtKB">
        <authorList>
            <consortium name="Ensembl"/>
        </authorList>
    </citation>
    <scope>IDENTIFICATION</scope>
    <source>
        <strain evidence="1">17573</strain>
    </source>
</reference>
<dbReference type="Proteomes" id="UP000006718">
    <property type="component" value="Chromosome 4"/>
</dbReference>
<name>A0A5F8ACC4_MACMU</name>
<dbReference type="PRINTS" id="PR02045">
    <property type="entry name" value="F138DOMAIN"/>
</dbReference>
<reference evidence="1" key="2">
    <citation type="submission" date="2019-01" db="EMBL/GenBank/DDBJ databases">
        <authorList>
            <person name="Graves T."/>
            <person name="Eichler E.E."/>
            <person name="Wilson R.K."/>
        </authorList>
    </citation>
    <scope>NUCLEOTIDE SEQUENCE [LARGE SCALE GENOMIC DNA]</scope>
    <source>
        <strain evidence="1">17573</strain>
    </source>
</reference>
<dbReference type="PANTHER" id="PTHR12138">
    <property type="entry name" value="PRIMATE-EXPANDED PROTEIN FAMILY"/>
    <property type="match status" value="1"/>
</dbReference>
<dbReference type="GeneTree" id="ENSGT00940000166143"/>
<proteinExistence type="predicted"/>
<dbReference type="InParanoid" id="A0A5F8ACC4"/>
<dbReference type="AlphaFoldDB" id="A0A5F8ACC4"/>
<evidence type="ECO:0000313" key="2">
    <source>
        <dbReference type="Proteomes" id="UP000006718"/>
    </source>
</evidence>
<dbReference type="PANTHER" id="PTHR12138:SF154">
    <property type="entry name" value="PROTEIN-SERINE_THREONINE PHOSPHATASE"/>
    <property type="match status" value="1"/>
</dbReference>
<evidence type="ECO:0000313" key="1">
    <source>
        <dbReference type="Ensembl" id="ENSMMUP00000075525.1"/>
    </source>
</evidence>
<reference evidence="1" key="3">
    <citation type="submission" date="2025-08" db="UniProtKB">
        <authorList>
            <consortium name="Ensembl"/>
        </authorList>
    </citation>
    <scope>IDENTIFICATION</scope>
    <source>
        <strain evidence="1">17573</strain>
    </source>
</reference>
<protein>
    <submittedName>
        <fullName evidence="1">Uncharacterized protein</fullName>
    </submittedName>
</protein>
<reference evidence="2" key="1">
    <citation type="journal article" date="2007" name="Science">
        <title>Evolutionary and biomedical insights from the rhesus macaque genome.</title>
        <authorList>
            <person name="Gibbs R.A."/>
            <person name="Rogers J."/>
            <person name="Katze M.G."/>
            <person name="Bumgarner R."/>
            <person name="Weinstock G.M."/>
            <person name="Mardis E.R."/>
            <person name="Remington K.A."/>
            <person name="Strausberg R.L."/>
            <person name="Venter J.C."/>
            <person name="Wilson R.K."/>
            <person name="Batzer M.A."/>
            <person name="Bustamante C.D."/>
            <person name="Eichler E.E."/>
            <person name="Hahn M.W."/>
            <person name="Hardison R.C."/>
            <person name="Makova K.D."/>
            <person name="Miller W."/>
            <person name="Milosavljevic A."/>
            <person name="Palermo R.E."/>
            <person name="Siepel A."/>
            <person name="Sikela J.M."/>
            <person name="Attaway T."/>
            <person name="Bell S."/>
            <person name="Bernard K.E."/>
            <person name="Buhay C.J."/>
            <person name="Chandrabose M.N."/>
            <person name="Dao M."/>
            <person name="Davis C."/>
            <person name="Delehaunty K.D."/>
            <person name="Ding Y."/>
            <person name="Dinh H.H."/>
            <person name="Dugan-Rocha S."/>
            <person name="Fulton L.A."/>
            <person name="Gabisi R.A."/>
            <person name="Garner T.T."/>
            <person name="Godfrey J."/>
            <person name="Hawes A.C."/>
            <person name="Hernandez J."/>
            <person name="Hines S."/>
            <person name="Holder M."/>
            <person name="Hume J."/>
            <person name="Jhangiani S.N."/>
            <person name="Joshi V."/>
            <person name="Khan Z.M."/>
            <person name="Kirkness E.F."/>
            <person name="Cree A."/>
            <person name="Fowler R.G."/>
            <person name="Lee S."/>
            <person name="Lewis L.R."/>
            <person name="Li Z."/>
            <person name="Liu Y.-S."/>
            <person name="Moore S.M."/>
            <person name="Muzny D."/>
            <person name="Nazareth L.V."/>
            <person name="Ngo D.N."/>
            <person name="Okwuonu G.O."/>
            <person name="Pai G."/>
            <person name="Parker D."/>
            <person name="Paul H.A."/>
            <person name="Pfannkoch C."/>
            <person name="Pohl C.S."/>
            <person name="Rogers Y.-H.C."/>
            <person name="Ruiz S.J."/>
            <person name="Sabo A."/>
            <person name="Santibanez J."/>
            <person name="Schneider B.W."/>
            <person name="Smith S.M."/>
            <person name="Sodergren E."/>
            <person name="Svatek A.F."/>
            <person name="Utterback T.R."/>
            <person name="Vattathil S."/>
            <person name="Warren W."/>
            <person name="White C.S."/>
            <person name="Chinwalla A.T."/>
            <person name="Feng Y."/>
            <person name="Halpern A.L."/>
            <person name="Hillier L.W."/>
            <person name="Huang X."/>
            <person name="Minx P."/>
            <person name="Nelson J.O."/>
            <person name="Pepin K.H."/>
            <person name="Qin X."/>
            <person name="Sutton G.G."/>
            <person name="Venter E."/>
            <person name="Walenz B.P."/>
            <person name="Wallis J.W."/>
            <person name="Worley K.C."/>
            <person name="Yang S.-P."/>
            <person name="Jones S.M."/>
            <person name="Marra M.A."/>
            <person name="Rocchi M."/>
            <person name="Schein J.E."/>
            <person name="Baertsch R."/>
            <person name="Clarke L."/>
            <person name="Csuros M."/>
            <person name="Glasscock J."/>
            <person name="Harris R.A."/>
            <person name="Havlak P."/>
            <person name="Jackson A.R."/>
            <person name="Jiang H."/>
            <person name="Liu Y."/>
            <person name="Messina D.N."/>
            <person name="Shen Y."/>
            <person name="Song H.X.-Z."/>
            <person name="Wylie T."/>
            <person name="Zhang L."/>
            <person name="Birney E."/>
            <person name="Han K."/>
            <person name="Konkel M.K."/>
            <person name="Lee J."/>
            <person name="Smit A.F.A."/>
            <person name="Ullmer B."/>
            <person name="Wang H."/>
            <person name="Xing J."/>
            <person name="Burhans R."/>
            <person name="Cheng Z."/>
            <person name="Karro J.E."/>
            <person name="Ma J."/>
            <person name="Raney B."/>
            <person name="She X."/>
            <person name="Cox M.J."/>
            <person name="Demuth J.P."/>
            <person name="Dumas L.J."/>
            <person name="Han S.-G."/>
            <person name="Hopkins J."/>
            <person name="Karimpour-Fard A."/>
            <person name="Kim Y.H."/>
            <person name="Pollack J.R."/>
            <person name="Vinar T."/>
            <person name="Addo-Quaye C."/>
            <person name="Degenhardt J."/>
            <person name="Denby A."/>
            <person name="Hubisz M.J."/>
            <person name="Indap A."/>
            <person name="Kosiol C."/>
            <person name="Lahn B.T."/>
            <person name="Lawson H.A."/>
            <person name="Marklein A."/>
            <person name="Nielsen R."/>
            <person name="Vallender E.J."/>
            <person name="Clark A.G."/>
            <person name="Ferguson B."/>
            <person name="Hernandez R.D."/>
            <person name="Hirani K."/>
            <person name="Kehrer-Sawatzki H."/>
            <person name="Kolb J."/>
            <person name="Patil S."/>
            <person name="Pu L.-L."/>
            <person name="Ren Y."/>
            <person name="Smith D.G."/>
            <person name="Wheeler D.A."/>
            <person name="Schenck I."/>
            <person name="Ball E.V."/>
            <person name="Chen R."/>
            <person name="Cooper D.N."/>
            <person name="Giardine B."/>
            <person name="Hsu F."/>
            <person name="Kent W.J."/>
            <person name="Lesk A."/>
            <person name="Nelson D.L."/>
            <person name="O'brien W.E."/>
            <person name="Pruefer K."/>
            <person name="Stenson P.D."/>
            <person name="Wallace J.C."/>
            <person name="Ke H."/>
            <person name="Liu X.-M."/>
            <person name="Wang P."/>
            <person name="Xiang A.P."/>
            <person name="Yang F."/>
            <person name="Barber G.P."/>
            <person name="Haussler D."/>
            <person name="Karolchik D."/>
            <person name="Kern A.D."/>
            <person name="Kuhn R.M."/>
            <person name="Smith K.E."/>
            <person name="Zwieg A.S."/>
        </authorList>
    </citation>
    <scope>NUCLEOTIDE SEQUENCE [LARGE SCALE GENOMIC DNA]</scope>
    <source>
        <strain evidence="2">17573</strain>
    </source>
</reference>
<organism evidence="1 2">
    <name type="scientific">Macaca mulatta</name>
    <name type="common">Rhesus macaque</name>
    <dbReference type="NCBI Taxonomy" id="9544"/>
    <lineage>
        <taxon>Eukaryota</taxon>
        <taxon>Metazoa</taxon>
        <taxon>Chordata</taxon>
        <taxon>Craniata</taxon>
        <taxon>Vertebrata</taxon>
        <taxon>Euteleostomi</taxon>
        <taxon>Mammalia</taxon>
        <taxon>Eutheria</taxon>
        <taxon>Euarchontoglires</taxon>
        <taxon>Primates</taxon>
        <taxon>Haplorrhini</taxon>
        <taxon>Catarrhini</taxon>
        <taxon>Cercopithecidae</taxon>
        <taxon>Cercopithecinae</taxon>
        <taxon>Macaca</taxon>
    </lineage>
</organism>
<sequence>MLLGGRKFTFIFYFFFKRQGLSLSPRLECSGAIIAHCNLELLGSSNPPTSASQVAVTTGMHHHARLIFFCFIEMRPHYFARVCLKLLGSSVSPNLASHSGGITGVSHHTQLKNYS</sequence>
<dbReference type="VEuPathDB" id="HostDB:ENSMMUG00000065345"/>